<comment type="function">
    <text evidence="14">Converts trimethyllysine (TML) into hydroxytrimethyllysine (HTML).</text>
</comment>
<evidence type="ECO:0000259" key="18">
    <source>
        <dbReference type="Pfam" id="PF06155"/>
    </source>
</evidence>
<dbReference type="InterPro" id="IPR010376">
    <property type="entry name" value="GBBH-like_N"/>
</dbReference>
<sequence length="403" mass="46283">MRRCFATANIRQEQYNTNPQIELVRINDRSIKVRDDSRKWYDEVPDMWLRDNCQCNKCVHTATKQRLVETFDIPEEIHITSCVREGRNVKVKWSDGHDSIYDLGWLAASAHSKSAVSRQGLRELTFWTSSVGQNPPEVPYEEVMNSEKGVAQWLDRIRQYGFCYVDGCPPTPEATEKLLERIAFIRNTHYGGFWDFTSDLSSKDTAYTDIALGAHTDTTYFSDPAGLQLFHLLSHTDGSGGESLLVDGFAAADTLKKEDGYAYDTLSEVNVYSHASGNDGISIQPYRSFPVLNHDPEFENLLQVRWNNSDRAAIDLPLGDVEDWYAAARKWVRIINSPKNQYWEQLRPGRPLIFDNWRVLHGRAAFSGKRRLCGGYINRDDFISRYKMLNWGPEKTLQYLAVE</sequence>
<keyword evidence="8 19" id="KW-0223">Dioxygenase</keyword>
<name>A0A9P4SKJ5_9PEZI</name>
<evidence type="ECO:0000256" key="16">
    <source>
        <dbReference type="ARBA" id="ARBA00071191"/>
    </source>
</evidence>
<evidence type="ECO:0000256" key="8">
    <source>
        <dbReference type="ARBA" id="ARBA00022964"/>
    </source>
</evidence>
<dbReference type="PANTHER" id="PTHR10696:SF51">
    <property type="entry name" value="TRIMETHYLLYSINE DIOXYGENASE, MITOCHONDRIAL"/>
    <property type="match status" value="1"/>
</dbReference>
<dbReference type="Pfam" id="PF06155">
    <property type="entry name" value="GBBH-like_N"/>
    <property type="match status" value="1"/>
</dbReference>
<dbReference type="InterPro" id="IPR042098">
    <property type="entry name" value="TauD-like_sf"/>
</dbReference>
<dbReference type="Pfam" id="PF02668">
    <property type="entry name" value="TauD"/>
    <property type="match status" value="1"/>
</dbReference>
<gene>
    <name evidence="19" type="ORF">M501DRAFT_994168</name>
</gene>
<comment type="catalytic activity">
    <reaction evidence="15">
        <text>N(6),N(6),N(6)-trimethyl-L-lysine + 2-oxoglutarate + O2 = (3S)-3-hydroxy-N(6),N(6),N(6)-trimethyl-L-lysine + succinate + CO2</text>
        <dbReference type="Rhea" id="RHEA:14181"/>
        <dbReference type="ChEBI" id="CHEBI:15379"/>
        <dbReference type="ChEBI" id="CHEBI:16526"/>
        <dbReference type="ChEBI" id="CHEBI:16810"/>
        <dbReference type="ChEBI" id="CHEBI:30031"/>
        <dbReference type="ChEBI" id="CHEBI:58100"/>
        <dbReference type="ChEBI" id="CHEBI:141499"/>
        <dbReference type="EC" id="1.14.11.8"/>
    </reaction>
</comment>
<comment type="similarity">
    <text evidence="4">Belongs to the gamma-BBH/TMLD family.</text>
</comment>
<dbReference type="PANTHER" id="PTHR10696">
    <property type="entry name" value="GAMMA-BUTYROBETAINE HYDROXYLASE-RELATED"/>
    <property type="match status" value="1"/>
</dbReference>
<evidence type="ECO:0000256" key="12">
    <source>
        <dbReference type="ARBA" id="ARBA00031778"/>
    </source>
</evidence>
<comment type="caution">
    <text evidence="19">The sequence shown here is derived from an EMBL/GenBank/DDBJ whole genome shotgun (WGS) entry which is preliminary data.</text>
</comment>
<evidence type="ECO:0000256" key="9">
    <source>
        <dbReference type="ARBA" id="ARBA00023002"/>
    </source>
</evidence>
<dbReference type="EMBL" id="MU006089">
    <property type="protein sequence ID" value="KAF2843288.1"/>
    <property type="molecule type" value="Genomic_DNA"/>
</dbReference>
<accession>A0A9P4SKJ5</accession>
<evidence type="ECO:0000256" key="10">
    <source>
        <dbReference type="ARBA" id="ARBA00023004"/>
    </source>
</evidence>
<dbReference type="AlphaFoldDB" id="A0A9P4SKJ5"/>
<dbReference type="EC" id="1.14.11.8" evidence="5"/>
<dbReference type="Gene3D" id="3.60.130.10">
    <property type="entry name" value="Clavaminate synthase-like"/>
    <property type="match status" value="1"/>
</dbReference>
<dbReference type="InterPro" id="IPR050411">
    <property type="entry name" value="AlphaKG_dependent_hydroxylases"/>
</dbReference>
<evidence type="ECO:0000256" key="7">
    <source>
        <dbReference type="ARBA" id="ARBA00022873"/>
    </source>
</evidence>
<evidence type="ECO:0000256" key="11">
    <source>
        <dbReference type="ARBA" id="ARBA00030363"/>
    </source>
</evidence>
<dbReference type="FunFam" id="3.30.2020.30:FF:000002">
    <property type="entry name" value="Putative gamma-butyrobetaine dioxygenase"/>
    <property type="match status" value="1"/>
</dbReference>
<keyword evidence="7" id="KW-0124">Carnitine biosynthesis</keyword>
<dbReference type="InterPro" id="IPR038492">
    <property type="entry name" value="GBBH-like_N_sf"/>
</dbReference>
<dbReference type="InterPro" id="IPR012776">
    <property type="entry name" value="Trimethyllysine_dOase"/>
</dbReference>
<comment type="cofactor">
    <cofactor evidence="1">
        <name>Fe(2+)</name>
        <dbReference type="ChEBI" id="CHEBI:29033"/>
    </cofactor>
</comment>
<evidence type="ECO:0000256" key="6">
    <source>
        <dbReference type="ARBA" id="ARBA00022723"/>
    </source>
</evidence>
<dbReference type="SUPFAM" id="SSF51197">
    <property type="entry name" value="Clavaminate synthase-like"/>
    <property type="match status" value="1"/>
</dbReference>
<evidence type="ECO:0000313" key="20">
    <source>
        <dbReference type="Proteomes" id="UP000799429"/>
    </source>
</evidence>
<dbReference type="GO" id="GO:0005739">
    <property type="term" value="C:mitochondrion"/>
    <property type="evidence" value="ECO:0007669"/>
    <property type="project" value="TreeGrafter"/>
</dbReference>
<dbReference type="FunFam" id="3.60.130.10:FF:000001">
    <property type="entry name" value="Trimethyllysine dioxygenase, mitochondrial"/>
    <property type="match status" value="1"/>
</dbReference>
<dbReference type="InterPro" id="IPR003819">
    <property type="entry name" value="TauD/TfdA-like"/>
</dbReference>
<dbReference type="NCBIfam" id="TIGR02410">
    <property type="entry name" value="carnitine_TMLD"/>
    <property type="match status" value="1"/>
</dbReference>
<feature type="domain" description="TauD/TfdA-like" evidence="17">
    <location>
        <begin position="131"/>
        <end position="376"/>
    </location>
</feature>
<evidence type="ECO:0000256" key="2">
    <source>
        <dbReference type="ARBA" id="ARBA00001961"/>
    </source>
</evidence>
<dbReference type="Gene3D" id="3.30.2020.30">
    <property type="match status" value="1"/>
</dbReference>
<dbReference type="CDD" id="cd00250">
    <property type="entry name" value="CAS_like"/>
    <property type="match status" value="1"/>
</dbReference>
<evidence type="ECO:0000256" key="5">
    <source>
        <dbReference type="ARBA" id="ARBA00012267"/>
    </source>
</evidence>
<evidence type="ECO:0000256" key="4">
    <source>
        <dbReference type="ARBA" id="ARBA00008654"/>
    </source>
</evidence>
<keyword evidence="9" id="KW-0560">Oxidoreductase</keyword>
<protein>
    <recommendedName>
        <fullName evidence="16">Trimethyllysine dioxygenase</fullName>
        <ecNumber evidence="5">1.14.11.8</ecNumber>
    </recommendedName>
    <alternativeName>
        <fullName evidence="12">Epsilon-trimethyllysine 2-oxoglutarate dioxygenase</fullName>
    </alternativeName>
    <alternativeName>
        <fullName evidence="11">TML hydroxylase</fullName>
    </alternativeName>
    <alternativeName>
        <fullName evidence="13">TML-alpha-ketoglutarate dioxygenase</fullName>
    </alternativeName>
</protein>
<evidence type="ECO:0000259" key="17">
    <source>
        <dbReference type="Pfam" id="PF02668"/>
    </source>
</evidence>
<keyword evidence="6" id="KW-0479">Metal-binding</keyword>
<evidence type="ECO:0000256" key="3">
    <source>
        <dbReference type="ARBA" id="ARBA00005022"/>
    </source>
</evidence>
<dbReference type="Proteomes" id="UP000799429">
    <property type="component" value="Unassembled WGS sequence"/>
</dbReference>
<keyword evidence="20" id="KW-1185">Reference proteome</keyword>
<feature type="domain" description="Gamma-butyrobetaine hydroxylase-like N-terminal" evidence="18">
    <location>
        <begin position="27"/>
        <end position="106"/>
    </location>
</feature>
<evidence type="ECO:0000256" key="14">
    <source>
        <dbReference type="ARBA" id="ARBA00046008"/>
    </source>
</evidence>
<dbReference type="GO" id="GO:0045329">
    <property type="term" value="P:carnitine biosynthetic process"/>
    <property type="evidence" value="ECO:0007669"/>
    <property type="project" value="UniProtKB-KW"/>
</dbReference>
<evidence type="ECO:0000256" key="15">
    <source>
        <dbReference type="ARBA" id="ARBA00049334"/>
    </source>
</evidence>
<evidence type="ECO:0000313" key="19">
    <source>
        <dbReference type="EMBL" id="KAF2843288.1"/>
    </source>
</evidence>
<dbReference type="GO" id="GO:0050353">
    <property type="term" value="F:trimethyllysine dioxygenase activity"/>
    <property type="evidence" value="ECO:0007669"/>
    <property type="project" value="UniProtKB-EC"/>
</dbReference>
<comment type="cofactor">
    <cofactor evidence="2">
        <name>L-ascorbate</name>
        <dbReference type="ChEBI" id="CHEBI:38290"/>
    </cofactor>
</comment>
<organism evidence="19 20">
    <name type="scientific">Patellaria atrata CBS 101060</name>
    <dbReference type="NCBI Taxonomy" id="1346257"/>
    <lineage>
        <taxon>Eukaryota</taxon>
        <taxon>Fungi</taxon>
        <taxon>Dikarya</taxon>
        <taxon>Ascomycota</taxon>
        <taxon>Pezizomycotina</taxon>
        <taxon>Dothideomycetes</taxon>
        <taxon>Dothideomycetes incertae sedis</taxon>
        <taxon>Patellariales</taxon>
        <taxon>Patellariaceae</taxon>
        <taxon>Patellaria</taxon>
    </lineage>
</organism>
<evidence type="ECO:0000256" key="1">
    <source>
        <dbReference type="ARBA" id="ARBA00001954"/>
    </source>
</evidence>
<dbReference type="OrthoDB" id="408743at2759"/>
<reference evidence="19" key="1">
    <citation type="journal article" date="2020" name="Stud. Mycol.">
        <title>101 Dothideomycetes genomes: a test case for predicting lifestyles and emergence of pathogens.</title>
        <authorList>
            <person name="Haridas S."/>
            <person name="Albert R."/>
            <person name="Binder M."/>
            <person name="Bloem J."/>
            <person name="Labutti K."/>
            <person name="Salamov A."/>
            <person name="Andreopoulos B."/>
            <person name="Baker S."/>
            <person name="Barry K."/>
            <person name="Bills G."/>
            <person name="Bluhm B."/>
            <person name="Cannon C."/>
            <person name="Castanera R."/>
            <person name="Culley D."/>
            <person name="Daum C."/>
            <person name="Ezra D."/>
            <person name="Gonzalez J."/>
            <person name="Henrissat B."/>
            <person name="Kuo A."/>
            <person name="Liang C."/>
            <person name="Lipzen A."/>
            <person name="Lutzoni F."/>
            <person name="Magnuson J."/>
            <person name="Mondo S."/>
            <person name="Nolan M."/>
            <person name="Ohm R."/>
            <person name="Pangilinan J."/>
            <person name="Park H.-J."/>
            <person name="Ramirez L."/>
            <person name="Alfaro M."/>
            <person name="Sun H."/>
            <person name="Tritt A."/>
            <person name="Yoshinaga Y."/>
            <person name="Zwiers L.-H."/>
            <person name="Turgeon B."/>
            <person name="Goodwin S."/>
            <person name="Spatafora J."/>
            <person name="Crous P."/>
            <person name="Grigoriev I."/>
        </authorList>
    </citation>
    <scope>NUCLEOTIDE SEQUENCE</scope>
    <source>
        <strain evidence="19">CBS 101060</strain>
    </source>
</reference>
<evidence type="ECO:0000256" key="13">
    <source>
        <dbReference type="ARBA" id="ARBA00032283"/>
    </source>
</evidence>
<dbReference type="GO" id="GO:0005506">
    <property type="term" value="F:iron ion binding"/>
    <property type="evidence" value="ECO:0007669"/>
    <property type="project" value="InterPro"/>
</dbReference>
<proteinExistence type="inferred from homology"/>
<comment type="pathway">
    <text evidence="3">Amine and polyamine biosynthesis; carnitine biosynthesis.</text>
</comment>
<keyword evidence="10" id="KW-0408">Iron</keyword>